<evidence type="ECO:0000313" key="1">
    <source>
        <dbReference type="EMBL" id="KAJ8649365.1"/>
    </source>
</evidence>
<proteinExistence type="predicted"/>
<dbReference type="Proteomes" id="UP001234297">
    <property type="component" value="Chromosome 1"/>
</dbReference>
<name>A0ACC2MUL8_PERAE</name>
<dbReference type="EMBL" id="CM056809">
    <property type="protein sequence ID" value="KAJ8649365.1"/>
    <property type="molecule type" value="Genomic_DNA"/>
</dbReference>
<reference evidence="1 2" key="1">
    <citation type="journal article" date="2022" name="Hortic Res">
        <title>A haplotype resolved chromosomal level avocado genome allows analysis of novel avocado genes.</title>
        <authorList>
            <person name="Nath O."/>
            <person name="Fletcher S.J."/>
            <person name="Hayward A."/>
            <person name="Shaw L.M."/>
            <person name="Masouleh A.K."/>
            <person name="Furtado A."/>
            <person name="Henry R.J."/>
            <person name="Mitter N."/>
        </authorList>
    </citation>
    <scope>NUCLEOTIDE SEQUENCE [LARGE SCALE GENOMIC DNA]</scope>
    <source>
        <strain evidence="2">cv. Hass</strain>
    </source>
</reference>
<protein>
    <submittedName>
        <fullName evidence="1">Uncharacterized protein</fullName>
    </submittedName>
</protein>
<accession>A0ACC2MUL8</accession>
<comment type="caution">
    <text evidence="1">The sequence shown here is derived from an EMBL/GenBank/DDBJ whole genome shotgun (WGS) entry which is preliminary data.</text>
</comment>
<evidence type="ECO:0000313" key="2">
    <source>
        <dbReference type="Proteomes" id="UP001234297"/>
    </source>
</evidence>
<sequence length="154" mass="17542">MSKATSSNANEGVPATLLNDQETHISSAMQCGLVWAYSKMAIGRSIKPLRYSNQNVQFPLMVTWRNRLEGIKHLTKVRHVLKQVNNLTSDEFEWQSYKKLGKAFLRSVPKVVTPKKVYMKKPASKSLVKKKKRGKMGIVHYNLTLKVEYDGNCT</sequence>
<gene>
    <name evidence="1" type="ORF">MRB53_002388</name>
</gene>
<keyword evidence="2" id="KW-1185">Reference proteome</keyword>
<organism evidence="1 2">
    <name type="scientific">Persea americana</name>
    <name type="common">Avocado</name>
    <dbReference type="NCBI Taxonomy" id="3435"/>
    <lineage>
        <taxon>Eukaryota</taxon>
        <taxon>Viridiplantae</taxon>
        <taxon>Streptophyta</taxon>
        <taxon>Embryophyta</taxon>
        <taxon>Tracheophyta</taxon>
        <taxon>Spermatophyta</taxon>
        <taxon>Magnoliopsida</taxon>
        <taxon>Magnoliidae</taxon>
        <taxon>Laurales</taxon>
        <taxon>Lauraceae</taxon>
        <taxon>Persea</taxon>
    </lineage>
</organism>